<dbReference type="InterPro" id="IPR035959">
    <property type="entry name" value="RutC-like_sf"/>
</dbReference>
<dbReference type="SUPFAM" id="SSF55298">
    <property type="entry name" value="YjgF-like"/>
    <property type="match status" value="1"/>
</dbReference>
<organism evidence="1 2">
    <name type="scientific">Chytriomyces confervae</name>
    <dbReference type="NCBI Taxonomy" id="246404"/>
    <lineage>
        <taxon>Eukaryota</taxon>
        <taxon>Fungi</taxon>
        <taxon>Fungi incertae sedis</taxon>
        <taxon>Chytridiomycota</taxon>
        <taxon>Chytridiomycota incertae sedis</taxon>
        <taxon>Chytridiomycetes</taxon>
        <taxon>Chytridiales</taxon>
        <taxon>Chytriomycetaceae</taxon>
        <taxon>Chytriomyces</taxon>
    </lineage>
</organism>
<dbReference type="GO" id="GO:0019239">
    <property type="term" value="F:deaminase activity"/>
    <property type="evidence" value="ECO:0007669"/>
    <property type="project" value="TreeGrafter"/>
</dbReference>
<dbReference type="PANTHER" id="PTHR11803">
    <property type="entry name" value="2-IMINOBUTANOATE/2-IMINOPROPANOATE DEAMINASE RIDA"/>
    <property type="match status" value="1"/>
</dbReference>
<comment type="caution">
    <text evidence="1">The sequence shown here is derived from an EMBL/GenBank/DDBJ whole genome shotgun (WGS) entry which is preliminary data.</text>
</comment>
<reference evidence="1 2" key="1">
    <citation type="journal article" date="2019" name="Sci. Rep.">
        <title>Comparative genomics of chytrid fungi reveal insights into the obligate biotrophic and pathogenic lifestyle of Synchytrium endobioticum.</title>
        <authorList>
            <person name="van de Vossenberg B.T.L.H."/>
            <person name="Warris S."/>
            <person name="Nguyen H.D.T."/>
            <person name="van Gent-Pelzer M.P.E."/>
            <person name="Joly D.L."/>
            <person name="van de Geest H.C."/>
            <person name="Bonants P.J.M."/>
            <person name="Smith D.S."/>
            <person name="Levesque C.A."/>
            <person name="van der Lee T.A.J."/>
        </authorList>
    </citation>
    <scope>NUCLEOTIDE SEQUENCE [LARGE SCALE GENOMIC DNA]</scope>
    <source>
        <strain evidence="1 2">CBS 675.73</strain>
    </source>
</reference>
<dbReference type="GO" id="GO:0005739">
    <property type="term" value="C:mitochondrion"/>
    <property type="evidence" value="ECO:0007669"/>
    <property type="project" value="TreeGrafter"/>
</dbReference>
<dbReference type="STRING" id="246404.A0A507FSZ3"/>
<dbReference type="GO" id="GO:0005829">
    <property type="term" value="C:cytosol"/>
    <property type="evidence" value="ECO:0007669"/>
    <property type="project" value="TreeGrafter"/>
</dbReference>
<dbReference type="InterPro" id="IPR006175">
    <property type="entry name" value="YjgF/YER057c/UK114"/>
</dbReference>
<dbReference type="Pfam" id="PF01042">
    <property type="entry name" value="Ribonuc_L-PSP"/>
    <property type="match status" value="1"/>
</dbReference>
<proteinExistence type="predicted"/>
<dbReference type="CDD" id="cd00448">
    <property type="entry name" value="YjgF_YER057c_UK114_family"/>
    <property type="match status" value="1"/>
</dbReference>
<protein>
    <recommendedName>
        <fullName evidence="3">2-aminomuconate deaminase</fullName>
    </recommendedName>
</protein>
<dbReference type="EMBL" id="QEAP01000011">
    <property type="protein sequence ID" value="TPX77977.1"/>
    <property type="molecule type" value="Genomic_DNA"/>
</dbReference>
<accession>A0A507FSZ3</accession>
<dbReference type="Gene3D" id="3.30.1330.40">
    <property type="entry name" value="RutC-like"/>
    <property type="match status" value="1"/>
</dbReference>
<dbReference type="Proteomes" id="UP000320333">
    <property type="component" value="Unassembled WGS sequence"/>
</dbReference>
<gene>
    <name evidence="1" type="ORF">CcCBS67573_g00720</name>
</gene>
<evidence type="ECO:0008006" key="3">
    <source>
        <dbReference type="Google" id="ProtNLM"/>
    </source>
</evidence>
<dbReference type="PANTHER" id="PTHR11803:SF48">
    <property type="entry name" value="2-AMINOMUCONATE DEAMINASE"/>
    <property type="match status" value="1"/>
</dbReference>
<evidence type="ECO:0000313" key="2">
    <source>
        <dbReference type="Proteomes" id="UP000320333"/>
    </source>
</evidence>
<dbReference type="AlphaFoldDB" id="A0A507FSZ3"/>
<name>A0A507FSZ3_9FUNG</name>
<keyword evidence="2" id="KW-1185">Reference proteome</keyword>
<dbReference type="OrthoDB" id="309640at2759"/>
<sequence length="163" mass="17959">MTLATIFKASELRNKIFAEIMTTPNGTPFLLKDRAGGLANYPHARKAGGLIFVSGISSRRADNTWEGVTNNPDGTWTLDIKAQTRAVIQNIRVILQAAGADLENLVDLTVFLVDMQNYSEFNEVYNEFFPVPEQGPSRTTVAVKQLPNPRLLIEIKATALAPQ</sequence>
<evidence type="ECO:0000313" key="1">
    <source>
        <dbReference type="EMBL" id="TPX77977.1"/>
    </source>
</evidence>
<dbReference type="FunFam" id="3.30.1330.40:FF:000024">
    <property type="entry name" value="Enamine deaminase RidA"/>
    <property type="match status" value="1"/>
</dbReference>